<dbReference type="OrthoDB" id="6693603at2"/>
<accession>A0A4Q7Z963</accession>
<comment type="caution">
    <text evidence="1">The sequence shown here is derived from an EMBL/GenBank/DDBJ whole genome shotgun (WGS) entry which is preliminary data.</text>
</comment>
<dbReference type="RefSeq" id="WP_130412191.1">
    <property type="nucleotide sequence ID" value="NZ_SHKX01000011.1"/>
</dbReference>
<gene>
    <name evidence="1" type="ORF">EV700_1429</name>
</gene>
<protein>
    <submittedName>
        <fullName evidence="1">Uncharacterized protein</fullName>
    </submittedName>
</protein>
<proteinExistence type="predicted"/>
<evidence type="ECO:0000313" key="2">
    <source>
        <dbReference type="Proteomes" id="UP000292423"/>
    </source>
</evidence>
<name>A0A4Q7Z963_9GAMM</name>
<reference evidence="1 2" key="1">
    <citation type="submission" date="2019-02" db="EMBL/GenBank/DDBJ databases">
        <title>Genomic Encyclopedia of Type Strains, Phase IV (KMG-IV): sequencing the most valuable type-strain genomes for metagenomic binning, comparative biology and taxonomic classification.</title>
        <authorList>
            <person name="Goeker M."/>
        </authorList>
    </citation>
    <scope>NUCLEOTIDE SEQUENCE [LARGE SCALE GENOMIC DNA]</scope>
    <source>
        <strain evidence="1 2">DSM 105135</strain>
    </source>
</reference>
<keyword evidence="2" id="KW-1185">Reference proteome</keyword>
<dbReference type="Proteomes" id="UP000292423">
    <property type="component" value="Unassembled WGS sequence"/>
</dbReference>
<evidence type="ECO:0000313" key="1">
    <source>
        <dbReference type="EMBL" id="RZU47040.1"/>
    </source>
</evidence>
<dbReference type="EMBL" id="SHKX01000011">
    <property type="protein sequence ID" value="RZU47040.1"/>
    <property type="molecule type" value="Genomic_DNA"/>
</dbReference>
<sequence>MAMTQSLDRAGDSAENSEDFILQTRFYVALRRASGRVIDLVWFRQNKDYANAVLDFAETISDREVRDAARRLRYPEFFR</sequence>
<organism evidence="1 2">
    <name type="scientific">Fluviicoccus keumensis</name>
    <dbReference type="NCBI Taxonomy" id="1435465"/>
    <lineage>
        <taxon>Bacteria</taxon>
        <taxon>Pseudomonadati</taxon>
        <taxon>Pseudomonadota</taxon>
        <taxon>Gammaproteobacteria</taxon>
        <taxon>Moraxellales</taxon>
        <taxon>Moraxellaceae</taxon>
        <taxon>Fluviicoccus</taxon>
    </lineage>
</organism>
<dbReference type="AlphaFoldDB" id="A0A4Q7Z963"/>